<dbReference type="Proteomes" id="UP000694923">
    <property type="component" value="Unplaced"/>
</dbReference>
<dbReference type="SUPFAM" id="SSF53383">
    <property type="entry name" value="PLP-dependent transferases"/>
    <property type="match status" value="1"/>
</dbReference>
<dbReference type="RefSeq" id="XP_008592584.1">
    <property type="nucleotide sequence ID" value="XM_008594362.1"/>
</dbReference>
<keyword evidence="1" id="KW-0560">Oxidoreductase</keyword>
<dbReference type="PANTHER" id="PTHR11773:SF1">
    <property type="entry name" value="GLYCINE DEHYDROGENASE (DECARBOXYLATING), MITOCHONDRIAL"/>
    <property type="match status" value="1"/>
</dbReference>
<dbReference type="InterPro" id="IPR015424">
    <property type="entry name" value="PyrdxlP-dep_Trfase"/>
</dbReference>
<gene>
    <name evidence="5" type="primary">LOC103610132</name>
</gene>
<evidence type="ECO:0000256" key="1">
    <source>
        <dbReference type="ARBA" id="ARBA00023002"/>
    </source>
</evidence>
<keyword evidence="4" id="KW-1185">Reference proteome</keyword>
<organism evidence="4 5">
    <name type="scientific">Galeopterus variegatus</name>
    <name type="common">Malayan flying lemur</name>
    <name type="synonym">Cynocephalus variegatus</name>
    <dbReference type="NCBI Taxonomy" id="482537"/>
    <lineage>
        <taxon>Eukaryota</taxon>
        <taxon>Metazoa</taxon>
        <taxon>Chordata</taxon>
        <taxon>Craniata</taxon>
        <taxon>Vertebrata</taxon>
        <taxon>Euteleostomi</taxon>
        <taxon>Mammalia</taxon>
        <taxon>Eutheria</taxon>
        <taxon>Euarchontoglires</taxon>
        <taxon>Dermoptera</taxon>
        <taxon>Cynocephalidae</taxon>
        <taxon>Galeopterus</taxon>
    </lineage>
</organism>
<feature type="non-terminal residue" evidence="5">
    <location>
        <position position="156"/>
    </location>
</feature>
<dbReference type="InterPro" id="IPR049315">
    <property type="entry name" value="GDC-P_N"/>
</dbReference>
<sequence length="156" mass="17164">MQSYARAWGLRLGRGVGGGRRLVGGAGPQWAPRSRDHSSGGGDNGAPGASRLLERLLPRHDDFVRRHIGPGDKDQREMLQALGLASIDELIEKTVPASIRLKRPLKMEDPVCENEILTTLHAISSKNQIWRSYIGMGYYNCLVPPTILRNLLENAG</sequence>
<proteinExistence type="predicted"/>
<evidence type="ECO:0000313" key="5">
    <source>
        <dbReference type="RefSeq" id="XP_008592584.1"/>
    </source>
</evidence>
<reference evidence="5" key="1">
    <citation type="submission" date="2025-08" db="UniProtKB">
        <authorList>
            <consortium name="RefSeq"/>
        </authorList>
    </citation>
    <scope>IDENTIFICATION</scope>
</reference>
<protein>
    <submittedName>
        <fullName evidence="5">Glycine dehydrogenase (Decarboxylating), mitochondrial-like</fullName>
    </submittedName>
</protein>
<feature type="region of interest" description="Disordered" evidence="2">
    <location>
        <begin position="20"/>
        <end position="51"/>
    </location>
</feature>
<dbReference type="Pfam" id="PF02347">
    <property type="entry name" value="GDC-P"/>
    <property type="match status" value="1"/>
</dbReference>
<evidence type="ECO:0000259" key="3">
    <source>
        <dbReference type="Pfam" id="PF02347"/>
    </source>
</evidence>
<evidence type="ECO:0000313" key="4">
    <source>
        <dbReference type="Proteomes" id="UP000694923"/>
    </source>
</evidence>
<name>A0ABM0SI93_GALVR</name>
<dbReference type="InterPro" id="IPR020581">
    <property type="entry name" value="GDC_P"/>
</dbReference>
<dbReference type="PANTHER" id="PTHR11773">
    <property type="entry name" value="GLYCINE DEHYDROGENASE, DECARBOXYLATING"/>
    <property type="match status" value="1"/>
</dbReference>
<accession>A0ABM0SI93</accession>
<evidence type="ECO:0000256" key="2">
    <source>
        <dbReference type="SAM" id="MobiDB-lite"/>
    </source>
</evidence>
<feature type="domain" description="Glycine cleavage system P-protein N-terminal" evidence="3">
    <location>
        <begin position="65"/>
        <end position="155"/>
    </location>
</feature>
<dbReference type="GeneID" id="103610132"/>